<dbReference type="EMBL" id="CP018099">
    <property type="protein sequence ID" value="APF17848.1"/>
    <property type="molecule type" value="Genomic_DNA"/>
</dbReference>
<dbReference type="PANTHER" id="PTHR30250">
    <property type="entry name" value="PST FAMILY PREDICTED COLANIC ACID TRANSPORTER"/>
    <property type="match status" value="1"/>
</dbReference>
<dbReference type="HOGENOM" id="CLU_026911_3_2_0"/>
<gene>
    <name evidence="8" type="ORF">Cabys_1099</name>
    <name evidence="9" type="ORF">Calab_2305</name>
</gene>
<proteinExistence type="inferred from homology"/>
<evidence type="ECO:0000256" key="6">
    <source>
        <dbReference type="ARBA" id="ARBA00023136"/>
    </source>
</evidence>
<evidence type="ECO:0000256" key="4">
    <source>
        <dbReference type="ARBA" id="ARBA00022692"/>
    </source>
</evidence>
<comment type="similarity">
    <text evidence="2">Belongs to the polysaccharide synthase family.</text>
</comment>
<dbReference type="KEGG" id="caby:Cabys_1099"/>
<reference evidence="8 11" key="2">
    <citation type="submission" date="2016-11" db="EMBL/GenBank/DDBJ databases">
        <title>Genomic analysis of Caldithrix abyssi and proposal of a novel bacterial phylum Caldithrichaeota.</title>
        <authorList>
            <person name="Kublanov I."/>
            <person name="Sigalova O."/>
            <person name="Gavrilov S."/>
            <person name="Lebedinsky A."/>
            <person name="Ivanova N."/>
            <person name="Daum C."/>
            <person name="Reddy T."/>
            <person name="Klenk H.P."/>
            <person name="Goker M."/>
            <person name="Reva O."/>
            <person name="Miroshnichenko M."/>
            <person name="Kyprides N."/>
            <person name="Woyke T."/>
            <person name="Gelfand M."/>
        </authorList>
    </citation>
    <scope>NUCLEOTIDE SEQUENCE [LARGE SCALE GENOMIC DNA]</scope>
    <source>
        <strain evidence="8 11">LF13</strain>
    </source>
</reference>
<feature type="transmembrane region" description="Helical" evidence="7">
    <location>
        <begin position="447"/>
        <end position="467"/>
    </location>
</feature>
<feature type="transmembrane region" description="Helical" evidence="7">
    <location>
        <begin position="422"/>
        <end position="441"/>
    </location>
</feature>
<feature type="transmembrane region" description="Helical" evidence="7">
    <location>
        <begin position="81"/>
        <end position="104"/>
    </location>
</feature>
<dbReference type="InterPro" id="IPR050833">
    <property type="entry name" value="Poly_Biosynth_Transport"/>
</dbReference>
<keyword evidence="6 7" id="KW-0472">Membrane</keyword>
<name>H1XXD0_CALAY</name>
<protein>
    <submittedName>
        <fullName evidence="8">Membrane protein involved in the export of O-antigen and teichoic acid</fullName>
    </submittedName>
    <submittedName>
        <fullName evidence="9">Polysaccharide biosynthesis protein</fullName>
    </submittedName>
</protein>
<organism evidence="9 10">
    <name type="scientific">Caldithrix abyssi DSM 13497</name>
    <dbReference type="NCBI Taxonomy" id="880073"/>
    <lineage>
        <taxon>Bacteria</taxon>
        <taxon>Pseudomonadati</taxon>
        <taxon>Calditrichota</taxon>
        <taxon>Calditrichia</taxon>
        <taxon>Calditrichales</taxon>
        <taxon>Calditrichaceae</taxon>
        <taxon>Caldithrix</taxon>
    </lineage>
</organism>
<feature type="transmembrane region" description="Helical" evidence="7">
    <location>
        <begin position="289"/>
        <end position="312"/>
    </location>
</feature>
<feature type="transmembrane region" description="Helical" evidence="7">
    <location>
        <begin position="45"/>
        <end position="69"/>
    </location>
</feature>
<evidence type="ECO:0000313" key="11">
    <source>
        <dbReference type="Proteomes" id="UP000183868"/>
    </source>
</evidence>
<comment type="subcellular location">
    <subcellularLocation>
        <location evidence="1">Cell membrane</location>
        <topology evidence="1">Multi-pass membrane protein</topology>
    </subcellularLocation>
</comment>
<evidence type="ECO:0000313" key="10">
    <source>
        <dbReference type="Proteomes" id="UP000004671"/>
    </source>
</evidence>
<evidence type="ECO:0000256" key="3">
    <source>
        <dbReference type="ARBA" id="ARBA00022475"/>
    </source>
</evidence>
<keyword evidence="10" id="KW-1185">Reference proteome</keyword>
<feature type="transmembrane region" description="Helical" evidence="7">
    <location>
        <begin position="116"/>
        <end position="134"/>
    </location>
</feature>
<dbReference type="EMBL" id="CM001402">
    <property type="protein sequence ID" value="EHO41915.1"/>
    <property type="molecule type" value="Genomic_DNA"/>
</dbReference>
<sequence>MAKDLKEKTKVAVFWNIFNILFSKTSRLITSIILARILFPEDFGLYGLTLIVIRFGRRLTNFGFSTVLIQKKEIDRSEIDTVFTASFVINLTVFLVLFFGAPYFSQFVRSPQVTQLIKVISLTFILNTFIMVAESLLKRDLNFKGISIARSARSVFSYSTAIVLAILDFGVWSLILGEVFSVVVNMILVLIYARFVPRIYFKFSIFKNLYSYGMRVSFVQYLDYFINNIDYLLIGRFLGTEALGYYERAFNLMDMTRRQIGRSMNEALFSAFSRIKEDGQRVVKNLKQVLSYTSLVAYPILIGLIFLAPSLVYNMYGPKWLHTIIPLQIMCVSGLVKTIGSTFFPVIFALDFINQRIKAQVVYLVLLGGSILLFIPYGINGVAVAVVLSSIVYTLLIVRIMIKRLPFTVSDLWQTQKAPFLYGIFQVVFNLAALRFALPYFDIKSIPMFFILSAASLAALGTAHLIFRESAYKNLLSEFSTLFQKFSAAKKKSV</sequence>
<evidence type="ECO:0000256" key="7">
    <source>
        <dbReference type="SAM" id="Phobius"/>
    </source>
</evidence>
<feature type="transmembrane region" description="Helical" evidence="7">
    <location>
        <begin position="155"/>
        <end position="176"/>
    </location>
</feature>
<keyword evidence="4 7" id="KW-0812">Transmembrane</keyword>
<feature type="transmembrane region" description="Helical" evidence="7">
    <location>
        <begin position="385"/>
        <end position="402"/>
    </location>
</feature>
<evidence type="ECO:0000313" key="8">
    <source>
        <dbReference type="EMBL" id="APF17848.1"/>
    </source>
</evidence>
<accession>H1XXD0</accession>
<dbReference type="InParanoid" id="H1XXD0"/>
<dbReference type="PANTHER" id="PTHR30250:SF10">
    <property type="entry name" value="LIPOPOLYSACCHARIDE BIOSYNTHESIS PROTEIN WZXC"/>
    <property type="match status" value="1"/>
</dbReference>
<dbReference type="Proteomes" id="UP000183868">
    <property type="component" value="Chromosome"/>
</dbReference>
<dbReference type="eggNOG" id="COG2244">
    <property type="taxonomic scope" value="Bacteria"/>
</dbReference>
<feature type="transmembrane region" description="Helical" evidence="7">
    <location>
        <begin position="182"/>
        <end position="201"/>
    </location>
</feature>
<feature type="transmembrane region" description="Helical" evidence="7">
    <location>
        <begin position="12"/>
        <end position="39"/>
    </location>
</feature>
<dbReference type="GO" id="GO:0005886">
    <property type="term" value="C:plasma membrane"/>
    <property type="evidence" value="ECO:0007669"/>
    <property type="project" value="UniProtKB-SubCell"/>
</dbReference>
<dbReference type="OrthoDB" id="9770347at2"/>
<evidence type="ECO:0000256" key="5">
    <source>
        <dbReference type="ARBA" id="ARBA00022989"/>
    </source>
</evidence>
<evidence type="ECO:0000313" key="9">
    <source>
        <dbReference type="EMBL" id="EHO41915.1"/>
    </source>
</evidence>
<evidence type="ECO:0000256" key="1">
    <source>
        <dbReference type="ARBA" id="ARBA00004651"/>
    </source>
</evidence>
<dbReference type="AlphaFoldDB" id="H1XXD0"/>
<dbReference type="Proteomes" id="UP000004671">
    <property type="component" value="Chromosome"/>
</dbReference>
<feature type="transmembrane region" description="Helical" evidence="7">
    <location>
        <begin position="324"/>
        <end position="349"/>
    </location>
</feature>
<keyword evidence="3" id="KW-1003">Cell membrane</keyword>
<dbReference type="CDD" id="cd13127">
    <property type="entry name" value="MATE_tuaB_like"/>
    <property type="match status" value="1"/>
</dbReference>
<keyword evidence="5 7" id="KW-1133">Transmembrane helix</keyword>
<dbReference type="RefSeq" id="WP_006929102.1">
    <property type="nucleotide sequence ID" value="NZ_CM001402.1"/>
</dbReference>
<reference evidence="9 10" key="1">
    <citation type="submission" date="2011-09" db="EMBL/GenBank/DDBJ databases">
        <title>The permanent draft genome of Caldithrix abyssi DSM 13497.</title>
        <authorList>
            <consortium name="US DOE Joint Genome Institute (JGI-PGF)"/>
            <person name="Lucas S."/>
            <person name="Han J."/>
            <person name="Lapidus A."/>
            <person name="Bruce D."/>
            <person name="Goodwin L."/>
            <person name="Pitluck S."/>
            <person name="Peters L."/>
            <person name="Kyrpides N."/>
            <person name="Mavromatis K."/>
            <person name="Ivanova N."/>
            <person name="Mikhailova N."/>
            <person name="Chertkov O."/>
            <person name="Detter J.C."/>
            <person name="Tapia R."/>
            <person name="Han C."/>
            <person name="Land M."/>
            <person name="Hauser L."/>
            <person name="Markowitz V."/>
            <person name="Cheng J.-F."/>
            <person name="Hugenholtz P."/>
            <person name="Woyke T."/>
            <person name="Wu D."/>
            <person name="Spring S."/>
            <person name="Brambilla E."/>
            <person name="Klenk H.-P."/>
            <person name="Eisen J.A."/>
        </authorList>
    </citation>
    <scope>NUCLEOTIDE SEQUENCE [LARGE SCALE GENOMIC DNA]</scope>
    <source>
        <strain evidence="9 10">DSM 13497</strain>
    </source>
</reference>
<feature type="transmembrane region" description="Helical" evidence="7">
    <location>
        <begin position="361"/>
        <end position="379"/>
    </location>
</feature>
<dbReference type="PaxDb" id="880073-Calab_2305"/>
<dbReference type="Pfam" id="PF13440">
    <property type="entry name" value="Polysacc_synt_3"/>
    <property type="match status" value="1"/>
</dbReference>
<dbReference type="STRING" id="880073.Cabys_1099"/>
<evidence type="ECO:0000256" key="2">
    <source>
        <dbReference type="ARBA" id="ARBA00007430"/>
    </source>
</evidence>